<gene>
    <name evidence="2" type="ORF">EJC50_27905</name>
</gene>
<evidence type="ECO:0000313" key="3">
    <source>
        <dbReference type="Proteomes" id="UP000272528"/>
    </source>
</evidence>
<accession>A0A3Q8XB80</accession>
<dbReference type="EMBL" id="CP034437">
    <property type="protein sequence ID" value="AZN43097.1"/>
    <property type="molecule type" value="Genomic_DNA"/>
</dbReference>
<evidence type="ECO:0000313" key="2">
    <source>
        <dbReference type="EMBL" id="AZN43097.1"/>
    </source>
</evidence>
<reference evidence="3" key="1">
    <citation type="submission" date="2018-12" db="EMBL/GenBank/DDBJ databases">
        <title>Genome sequence of Peanibacillus sp.</title>
        <authorList>
            <person name="Subramani G."/>
            <person name="Srinivasan S."/>
            <person name="Kim M.K."/>
        </authorList>
    </citation>
    <scope>NUCLEOTIDE SEQUENCE [LARGE SCALE GENOMIC DNA]</scope>
    <source>
        <strain evidence="3">18JY67-1</strain>
    </source>
</reference>
<dbReference type="KEGG" id="palb:EJC50_27905"/>
<dbReference type="OrthoDB" id="2555274at2"/>
<dbReference type="SUPFAM" id="SSF51658">
    <property type="entry name" value="Xylose isomerase-like"/>
    <property type="match status" value="1"/>
</dbReference>
<dbReference type="AlphaFoldDB" id="A0A3Q8XB80"/>
<keyword evidence="3" id="KW-1185">Reference proteome</keyword>
<organism evidence="2 3">
    <name type="scientific">Paenibacillus albus</name>
    <dbReference type="NCBI Taxonomy" id="2495582"/>
    <lineage>
        <taxon>Bacteria</taxon>
        <taxon>Bacillati</taxon>
        <taxon>Bacillota</taxon>
        <taxon>Bacilli</taxon>
        <taxon>Bacillales</taxon>
        <taxon>Paenibacillaceae</taxon>
        <taxon>Paenibacillus</taxon>
    </lineage>
</organism>
<dbReference type="InterPro" id="IPR036237">
    <property type="entry name" value="Xyl_isomerase-like_sf"/>
</dbReference>
<name>A0A3Q8XB80_9BACL</name>
<evidence type="ECO:0000259" key="1">
    <source>
        <dbReference type="Pfam" id="PF01261"/>
    </source>
</evidence>
<dbReference type="RefSeq" id="WP_126019345.1">
    <property type="nucleotide sequence ID" value="NZ_CP034437.1"/>
</dbReference>
<dbReference type="GO" id="GO:0016853">
    <property type="term" value="F:isomerase activity"/>
    <property type="evidence" value="ECO:0007669"/>
    <property type="project" value="UniProtKB-KW"/>
</dbReference>
<sequence>MRLQIYKSLWGMEHLTYQDSLSQIAAAGYEGVESPVPEAEHIEEFMELLREHRLNYIALIGSRGKSLKEHIETFADGMERAAALQPQLIISHSARDCMSDEDQAAFFRAALSEEQTHGVAVGHETHRHRAMYTPWHTAKLLQQFPDLKITADFSHWCCVCESLLQDQAGAIELASERTIHIHARVGYAQGPQVPHPAAPEYVLELRTHEAWWKRILSIRQASGVDVTTATPEYGPPGYMHTLPFTRQPVSDLWDTCLWMKERIGTSLTND</sequence>
<feature type="domain" description="Xylose isomerase-like TIM barrel" evidence="1">
    <location>
        <begin position="23"/>
        <end position="183"/>
    </location>
</feature>
<protein>
    <submittedName>
        <fullName evidence="2">Sugar phosphate isomerase/epimerase</fullName>
    </submittedName>
</protein>
<keyword evidence="2" id="KW-0413">Isomerase</keyword>
<proteinExistence type="predicted"/>
<dbReference type="InterPro" id="IPR013022">
    <property type="entry name" value="Xyl_isomerase-like_TIM-brl"/>
</dbReference>
<dbReference type="Pfam" id="PF01261">
    <property type="entry name" value="AP_endonuc_2"/>
    <property type="match status" value="1"/>
</dbReference>
<dbReference type="Proteomes" id="UP000272528">
    <property type="component" value="Chromosome"/>
</dbReference>
<dbReference type="Gene3D" id="3.20.20.150">
    <property type="entry name" value="Divalent-metal-dependent TIM barrel enzymes"/>
    <property type="match status" value="1"/>
</dbReference>